<evidence type="ECO:0000256" key="10">
    <source>
        <dbReference type="RuleBase" id="RU365087"/>
    </source>
</evidence>
<feature type="compositionally biased region" description="Basic and acidic residues" evidence="11">
    <location>
        <begin position="186"/>
        <end position="197"/>
    </location>
</feature>
<keyword evidence="6 10" id="KW-0653">Protein transport</keyword>
<evidence type="ECO:0000256" key="9">
    <source>
        <dbReference type="ARBA" id="ARBA00023136"/>
    </source>
</evidence>
<feature type="compositionally biased region" description="Basic and acidic residues" evidence="11">
    <location>
        <begin position="153"/>
        <end position="169"/>
    </location>
</feature>
<reference evidence="12 13" key="1">
    <citation type="journal article" date="2016" name="Genome Announc.">
        <title>Draft Genome Sequence of the Anaerobic Ammonium-Oxidizing Bacterium 'Candidatus Brocadia sp. 40'.</title>
        <authorList>
            <person name="Ali M."/>
            <person name="Haroon M.F."/>
            <person name="Narita Y."/>
            <person name="Zhang L."/>
            <person name="Rangel Shaw D."/>
            <person name="Okabe S."/>
            <person name="Saikaly P.E."/>
        </authorList>
    </citation>
    <scope>NUCLEOTIDE SEQUENCE [LARGE SCALE GENOMIC DNA]</scope>
    <source>
        <strain evidence="12 13">40</strain>
    </source>
</reference>
<evidence type="ECO:0000256" key="1">
    <source>
        <dbReference type="ARBA" id="ARBA00004651"/>
    </source>
</evidence>
<sequence length="197" mass="21516">MVKAERAFKWGIAIILIFGTLNAFYFFNLIIAFKIVLPILCVFMIGSILLQSGKGGGLAAIGGLGDQAAFGTRTSTFLTKVTYLIGAAFIVATVFLFKLSISNHRMHTMVTREVPEVPHTHDHPMPEAQHVHDDVSHPKGKEGNPSNIGMQDIEEKPSKDTVQESHHQTDTQGGVPQKNPVGVNPVREEEKASESTK</sequence>
<evidence type="ECO:0000256" key="8">
    <source>
        <dbReference type="ARBA" id="ARBA00023010"/>
    </source>
</evidence>
<comment type="caution">
    <text evidence="10">Lacks conserved residue(s) required for the propagation of feature annotation.</text>
</comment>
<evidence type="ECO:0000256" key="5">
    <source>
        <dbReference type="ARBA" id="ARBA00022692"/>
    </source>
</evidence>
<dbReference type="RefSeq" id="WP_070066898.1">
    <property type="nucleotide sequence ID" value="NZ_MJUW02000069.1"/>
</dbReference>
<keyword evidence="8 10" id="KW-0811">Translocation</keyword>
<keyword evidence="13" id="KW-1185">Reference proteome</keyword>
<dbReference type="EMBL" id="MJUW02000069">
    <property type="protein sequence ID" value="OQD45914.1"/>
    <property type="molecule type" value="Genomic_DNA"/>
</dbReference>
<keyword evidence="7 10" id="KW-1133">Transmembrane helix</keyword>
<keyword evidence="9 10" id="KW-0472">Membrane</keyword>
<organism evidence="12 13">
    <name type="scientific">Candidatus Brocadia sapporoensis</name>
    <dbReference type="NCBI Taxonomy" id="392547"/>
    <lineage>
        <taxon>Bacteria</taxon>
        <taxon>Pseudomonadati</taxon>
        <taxon>Planctomycetota</taxon>
        <taxon>Candidatus Brocadiia</taxon>
        <taxon>Candidatus Brocadiales</taxon>
        <taxon>Candidatus Brocadiaceae</taxon>
        <taxon>Candidatus Brocadia</taxon>
    </lineage>
</organism>
<dbReference type="PANTHER" id="PTHR34182">
    <property type="entry name" value="PROTEIN-EXPORT MEMBRANE PROTEIN SECG"/>
    <property type="match status" value="1"/>
</dbReference>
<feature type="region of interest" description="Disordered" evidence="11">
    <location>
        <begin position="117"/>
        <end position="197"/>
    </location>
</feature>
<comment type="function">
    <text evidence="10">Involved in protein export. Participates in an early event of protein translocation.</text>
</comment>
<dbReference type="PANTHER" id="PTHR34182:SF1">
    <property type="entry name" value="PROTEIN-EXPORT MEMBRANE PROTEIN SECG"/>
    <property type="match status" value="1"/>
</dbReference>
<gene>
    <name evidence="12" type="ORF">BIY37_05885</name>
</gene>
<dbReference type="GO" id="GO:0009306">
    <property type="term" value="P:protein secretion"/>
    <property type="evidence" value="ECO:0007669"/>
    <property type="project" value="UniProtKB-UniRule"/>
</dbReference>
<dbReference type="AlphaFoldDB" id="A0A1V6M0H5"/>
<evidence type="ECO:0000256" key="7">
    <source>
        <dbReference type="ARBA" id="ARBA00022989"/>
    </source>
</evidence>
<dbReference type="GO" id="GO:0005886">
    <property type="term" value="C:plasma membrane"/>
    <property type="evidence" value="ECO:0007669"/>
    <property type="project" value="UniProtKB-SubCell"/>
</dbReference>
<evidence type="ECO:0000313" key="13">
    <source>
        <dbReference type="Proteomes" id="UP000242219"/>
    </source>
</evidence>
<proteinExistence type="inferred from homology"/>
<dbReference type="GO" id="GO:0015450">
    <property type="term" value="F:protein-transporting ATPase activity"/>
    <property type="evidence" value="ECO:0007669"/>
    <property type="project" value="UniProtKB-UniRule"/>
</dbReference>
<keyword evidence="4 10" id="KW-1003">Cell membrane</keyword>
<evidence type="ECO:0000256" key="2">
    <source>
        <dbReference type="ARBA" id="ARBA00008445"/>
    </source>
</evidence>
<evidence type="ECO:0000256" key="3">
    <source>
        <dbReference type="ARBA" id="ARBA00022448"/>
    </source>
</evidence>
<dbReference type="GO" id="GO:0043952">
    <property type="term" value="P:protein transport by the Sec complex"/>
    <property type="evidence" value="ECO:0007669"/>
    <property type="project" value="TreeGrafter"/>
</dbReference>
<protein>
    <recommendedName>
        <fullName evidence="10">Protein-export membrane protein SecG</fullName>
    </recommendedName>
</protein>
<feature type="compositionally biased region" description="Basic and acidic residues" evidence="11">
    <location>
        <begin position="117"/>
        <end position="142"/>
    </location>
</feature>
<dbReference type="GO" id="GO:0065002">
    <property type="term" value="P:intracellular protein transmembrane transport"/>
    <property type="evidence" value="ECO:0007669"/>
    <property type="project" value="TreeGrafter"/>
</dbReference>
<evidence type="ECO:0000256" key="6">
    <source>
        <dbReference type="ARBA" id="ARBA00022927"/>
    </source>
</evidence>
<feature type="transmembrane region" description="Helical" evidence="10">
    <location>
        <begin position="81"/>
        <end position="101"/>
    </location>
</feature>
<comment type="similarity">
    <text evidence="2 10">Belongs to the SecG family.</text>
</comment>
<name>A0A1V6M0H5_9BACT</name>
<evidence type="ECO:0000256" key="11">
    <source>
        <dbReference type="SAM" id="MobiDB-lite"/>
    </source>
</evidence>
<dbReference type="InterPro" id="IPR004692">
    <property type="entry name" value="SecG"/>
</dbReference>
<evidence type="ECO:0000313" key="12">
    <source>
        <dbReference type="EMBL" id="OQD45914.1"/>
    </source>
</evidence>
<comment type="subcellular location">
    <subcellularLocation>
        <location evidence="1 10">Cell membrane</location>
        <topology evidence="1 10">Multi-pass membrane protein</topology>
    </subcellularLocation>
</comment>
<feature type="transmembrane region" description="Helical" evidence="10">
    <location>
        <begin position="7"/>
        <end position="25"/>
    </location>
</feature>
<keyword evidence="5 10" id="KW-0812">Transmembrane</keyword>
<dbReference type="Proteomes" id="UP000242219">
    <property type="component" value="Unassembled WGS sequence"/>
</dbReference>
<accession>A0A1V6M0H5</accession>
<comment type="caution">
    <text evidence="12">The sequence shown here is derived from an EMBL/GenBank/DDBJ whole genome shotgun (WGS) entry which is preliminary data.</text>
</comment>
<evidence type="ECO:0000256" key="4">
    <source>
        <dbReference type="ARBA" id="ARBA00022475"/>
    </source>
</evidence>
<feature type="transmembrane region" description="Helical" evidence="10">
    <location>
        <begin position="31"/>
        <end position="50"/>
    </location>
</feature>
<keyword evidence="3 10" id="KW-0813">Transport</keyword>
<dbReference type="Pfam" id="PF03840">
    <property type="entry name" value="SecG"/>
    <property type="match status" value="1"/>
</dbReference>
<dbReference type="NCBIfam" id="TIGR00810">
    <property type="entry name" value="secG"/>
    <property type="match status" value="1"/>
</dbReference>